<accession>A0A1T5C068</accession>
<dbReference type="AlphaFoldDB" id="A0A1T5C068"/>
<dbReference type="EMBL" id="FUYN01000004">
    <property type="protein sequence ID" value="SKB52791.1"/>
    <property type="molecule type" value="Genomic_DNA"/>
</dbReference>
<name>A0A1T5C068_9FIRM</name>
<sequence>MARSLRDSFSGFGSELLERIREDHNARLDDAAFEERVIGINKTIAALREAEVEDEKIIYLMQKYWDLRLSEVKEIMRQNRYTEEE</sequence>
<protein>
    <submittedName>
        <fullName evidence="1">Uncharacterized protein</fullName>
    </submittedName>
</protein>
<proteinExistence type="predicted"/>
<evidence type="ECO:0000313" key="2">
    <source>
        <dbReference type="Proteomes" id="UP000243406"/>
    </source>
</evidence>
<gene>
    <name evidence="1" type="ORF">SAMN02745120_1905</name>
</gene>
<keyword evidence="2" id="KW-1185">Reference proteome</keyword>
<dbReference type="Proteomes" id="UP000243406">
    <property type="component" value="Unassembled WGS sequence"/>
</dbReference>
<dbReference type="RefSeq" id="WP_079589739.1">
    <property type="nucleotide sequence ID" value="NZ_FUYN01000004.1"/>
</dbReference>
<organism evidence="1 2">
    <name type="scientific">Acetoanaerobium noterae</name>
    <dbReference type="NCBI Taxonomy" id="745369"/>
    <lineage>
        <taxon>Bacteria</taxon>
        <taxon>Bacillati</taxon>
        <taxon>Bacillota</taxon>
        <taxon>Clostridia</taxon>
        <taxon>Peptostreptococcales</taxon>
        <taxon>Filifactoraceae</taxon>
        <taxon>Acetoanaerobium</taxon>
    </lineage>
</organism>
<dbReference type="OrthoDB" id="1930639at2"/>
<reference evidence="2" key="1">
    <citation type="submission" date="2017-02" db="EMBL/GenBank/DDBJ databases">
        <authorList>
            <person name="Varghese N."/>
            <person name="Submissions S."/>
        </authorList>
    </citation>
    <scope>NUCLEOTIDE SEQUENCE [LARGE SCALE GENOMIC DNA]</scope>
    <source>
        <strain evidence="2">ATCC 35199</strain>
    </source>
</reference>
<evidence type="ECO:0000313" key="1">
    <source>
        <dbReference type="EMBL" id="SKB52791.1"/>
    </source>
</evidence>